<feature type="region of interest" description="Disordered" evidence="1">
    <location>
        <begin position="566"/>
        <end position="620"/>
    </location>
</feature>
<feature type="region of interest" description="Disordered" evidence="1">
    <location>
        <begin position="1370"/>
        <end position="1410"/>
    </location>
</feature>
<name>A0A1Y1JD53_PLAGO</name>
<organism evidence="4 5">
    <name type="scientific">Plasmodium gonderi</name>
    <dbReference type="NCBI Taxonomy" id="77519"/>
    <lineage>
        <taxon>Eukaryota</taxon>
        <taxon>Sar</taxon>
        <taxon>Alveolata</taxon>
        <taxon>Apicomplexa</taxon>
        <taxon>Aconoidasida</taxon>
        <taxon>Haemosporida</taxon>
        <taxon>Plasmodiidae</taxon>
        <taxon>Plasmodium</taxon>
        <taxon>Plasmodium (Plasmodium)</taxon>
    </lineage>
</organism>
<evidence type="ECO:0000259" key="2">
    <source>
        <dbReference type="PROSITE" id="PS50172"/>
    </source>
</evidence>
<dbReference type="PANTHER" id="PTHR45990">
    <property type="entry name" value="DNA REPAIR PROTEIN REV1"/>
    <property type="match status" value="1"/>
</dbReference>
<dbReference type="GO" id="GO:0017125">
    <property type="term" value="F:deoxycytidyl transferase activity"/>
    <property type="evidence" value="ECO:0007669"/>
    <property type="project" value="TreeGrafter"/>
</dbReference>
<feature type="compositionally biased region" description="Low complexity" evidence="1">
    <location>
        <begin position="76"/>
        <end position="90"/>
    </location>
</feature>
<feature type="domain" description="BRCT" evidence="2">
    <location>
        <begin position="252"/>
        <end position="327"/>
    </location>
</feature>
<feature type="region of interest" description="Disordered" evidence="1">
    <location>
        <begin position="1320"/>
        <end position="1345"/>
    </location>
</feature>
<dbReference type="GeneID" id="39746883"/>
<feature type="compositionally biased region" description="Low complexity" evidence="1">
    <location>
        <begin position="572"/>
        <end position="605"/>
    </location>
</feature>
<comment type="caution">
    <text evidence="4">The sequence shown here is derived from an EMBL/GenBank/DDBJ whole genome shotgun (WGS) entry which is preliminary data.</text>
</comment>
<dbReference type="EMBL" id="BDQF01000008">
    <property type="protein sequence ID" value="GAW80170.1"/>
    <property type="molecule type" value="Genomic_DNA"/>
</dbReference>
<evidence type="ECO:0000256" key="1">
    <source>
        <dbReference type="SAM" id="MobiDB-lite"/>
    </source>
</evidence>
<dbReference type="InterPro" id="IPR036420">
    <property type="entry name" value="BRCT_dom_sf"/>
</dbReference>
<keyword evidence="5" id="KW-1185">Reference proteome</keyword>
<dbReference type="InterPro" id="IPR036775">
    <property type="entry name" value="DNA_pol_Y-fam_lit_finger_sf"/>
</dbReference>
<dbReference type="InterPro" id="IPR043128">
    <property type="entry name" value="Rev_trsase/Diguanyl_cyclase"/>
</dbReference>
<sequence>MDVEYGGSRSFSKYMWRKEEKTPLSYKKKYSAEIEESGSHGNLNNRSLFADCNFYIDDFVSLFSLYNSYDKDSRNKSSNTRNSNSNNNNNQYCKNDNESYSKRTTLHTDDENKLKYPNEWTCFMNNSVDDKTVYRYHNDMNSQANFSTPYNNYSVGEDNNKHGHLPCNDLPCNDLPDYNNEKGEYGKLHNHAVENEDEYMMLDKTPIKSSNFNIVDPVFDKNENRNEFDTFMKRYESVYSRKRNVRASYINKKEELEIMIIQNGGIIHNALTSRVTHIISNNMALGSKKYMDYKKAVKKSKVFIVVDKYISDCVSFQCRLPEQSYLPSLLRYNSRPITDFFSIKKRKYNNGHSSLIKKIETKENANVSNVLRENSIPISSYEERKIDLSLGNFQKKDLMNYCNEQREHAKCGEITMNDQPFSVERETCISNYELQDRKNNITQRDKNLLILNMQMSYENLKKYILYNSFEYFKRLRKFYLNKELKENAFPNVSSNLYINSDTFEEFSRKYRILNHLSKQEIDWIKKKSELNINIRNVWENDIIHFFFDIVLKARSQFEVVSTAGSTIKNNHNDNNGDSNGDNNGDSNGDNNGDSNGDNNGDSNGDSNDDNNGDNNGDNSNETVAIAASASDGNRVIDREKASDKLIESVSAYLHNSRLYILGNWNYISREFFQFEDIKENDKRKFVYLYIDFDNYFLNASVKSANNQYSKKNKIKNHEILCVCHSLKKRESYGIISATNYWGKKNKIVKGMVKGDVTKMHKNNIHFVKYDFSNILRCSYLFLLVLINYSKNVRVLSVDESILQLFYENEEDIFLTAKRISDDIYNLTNLSISIGISSDLTMSKKALKFCKKRFLFFDYYHHFCIFIMKKYILNEKKKNQNSNSMKWVHSRNSNHDMVKQHATLKNDKHLDKHNDSGDTHNINIKYPFKMDNKKDDIIRINNCSMEDDKLENMALNYEELKNLFNEYIISEEERKLSKENGQDKRSVSDLNGSYCVDKEDGKKQLQVEGEKDNAANTCNVSAESDADMYFLNAMKEIREKKVDLIFNKFIEMNEHNLEYIMDTFFDRVIHPISRFFFFYKKNEHYLDILKKLNYLSGEFVHFNIYYLPHDKTVPLQFDNQQEAALKKLQKKNMHKVEEEEEEEGEGGKWKKSINISVNYGVRFQKINDFYFLIYFMTKQLYIRLKIKNLKAKSINVHFFFKEPNENVDPIKYLGRGKVVRITTKIKLNHYTDCFFIFFFKIIYNFYDLTDNLIDLRGVQIVCSDIMSANFCHAQGKKSILYYFCVEKSGDSTKRKKMDTVQTRETQVNTVMEQSIKGVEKMVPDNSHNRGHQHRRGRGRNLNPRGSSNLYAGRCMKSILWYFFNVKNETGDRKKADTSSNKCVPFSLENGAKKDGKKGEKKSEKKQNNGNMIAKKTHLSRASKSMAKKINITKNYKIFDFFPSILIKRKKRNSDAGVYNDDMKKWINGNTVITQKNIFDSIINRKIKKEVQIKEELNCCYMCYKEILEHVMEKQKSTTNITMHSNHYICKDESVNDNIFCYSYIIHSLYSMNQENEKFNLYAYTKEMISSYISYFKILFYKHECCNDSPDQYYLLKFLATVVDNLCEELHRTRLLDVLHKFLKNFKHIWCLNESGSPFPPLLHRTMVKYDVH</sequence>
<dbReference type="Proteomes" id="UP000195521">
    <property type="component" value="Unassembled WGS sequence"/>
</dbReference>
<dbReference type="Pfam" id="PF00817">
    <property type="entry name" value="IMS"/>
    <property type="match status" value="1"/>
</dbReference>
<evidence type="ECO:0000259" key="3">
    <source>
        <dbReference type="PROSITE" id="PS50173"/>
    </source>
</evidence>
<dbReference type="GO" id="GO:0006281">
    <property type="term" value="P:DNA repair"/>
    <property type="evidence" value="ECO:0007669"/>
    <property type="project" value="InterPro"/>
</dbReference>
<accession>A0A1Y1JD53</accession>
<dbReference type="SUPFAM" id="SSF52113">
    <property type="entry name" value="BRCT domain"/>
    <property type="match status" value="1"/>
</dbReference>
<dbReference type="RefSeq" id="XP_028542759.1">
    <property type="nucleotide sequence ID" value="XM_028686958.1"/>
</dbReference>
<dbReference type="OrthoDB" id="427711at2759"/>
<evidence type="ECO:0000313" key="5">
    <source>
        <dbReference type="Proteomes" id="UP000195521"/>
    </source>
</evidence>
<dbReference type="GO" id="GO:0003684">
    <property type="term" value="F:damaged DNA binding"/>
    <property type="evidence" value="ECO:0007669"/>
    <property type="project" value="InterPro"/>
</dbReference>
<dbReference type="GO" id="GO:0042276">
    <property type="term" value="P:error-prone translesion synthesis"/>
    <property type="evidence" value="ECO:0007669"/>
    <property type="project" value="TreeGrafter"/>
</dbReference>
<dbReference type="GO" id="GO:0005634">
    <property type="term" value="C:nucleus"/>
    <property type="evidence" value="ECO:0007669"/>
    <property type="project" value="TreeGrafter"/>
</dbReference>
<dbReference type="OMA" id="HFCIFIM"/>
<feature type="compositionally biased region" description="Basic residues" evidence="1">
    <location>
        <begin position="1327"/>
        <end position="1337"/>
    </location>
</feature>
<dbReference type="InterPro" id="IPR001357">
    <property type="entry name" value="BRCT_dom"/>
</dbReference>
<dbReference type="PROSITE" id="PS50173">
    <property type="entry name" value="UMUC"/>
    <property type="match status" value="1"/>
</dbReference>
<feature type="region of interest" description="Disordered" evidence="1">
    <location>
        <begin position="72"/>
        <end position="101"/>
    </location>
</feature>
<dbReference type="Gene3D" id="3.30.1490.100">
    <property type="entry name" value="DNA polymerase, Y-family, little finger domain"/>
    <property type="match status" value="1"/>
</dbReference>
<dbReference type="Gene3D" id="3.40.1170.60">
    <property type="match status" value="1"/>
</dbReference>
<gene>
    <name evidence="4" type="ORF">PGO_070850</name>
</gene>
<feature type="compositionally biased region" description="Basic and acidic residues" evidence="1">
    <location>
        <begin position="1389"/>
        <end position="1405"/>
    </location>
</feature>
<proteinExistence type="predicted"/>
<dbReference type="SUPFAM" id="SSF56672">
    <property type="entry name" value="DNA/RNA polymerases"/>
    <property type="match status" value="1"/>
</dbReference>
<dbReference type="GO" id="GO:0070987">
    <property type="term" value="P:error-free translesion synthesis"/>
    <property type="evidence" value="ECO:0007669"/>
    <property type="project" value="TreeGrafter"/>
</dbReference>
<dbReference type="Gene3D" id="3.40.50.10190">
    <property type="entry name" value="BRCT domain"/>
    <property type="match status" value="1"/>
</dbReference>
<dbReference type="GO" id="GO:0003887">
    <property type="term" value="F:DNA-directed DNA polymerase activity"/>
    <property type="evidence" value="ECO:0007669"/>
    <property type="project" value="TreeGrafter"/>
</dbReference>
<dbReference type="InterPro" id="IPR043502">
    <property type="entry name" value="DNA/RNA_pol_sf"/>
</dbReference>
<dbReference type="Gene3D" id="3.30.70.270">
    <property type="match status" value="1"/>
</dbReference>
<dbReference type="InterPro" id="IPR001126">
    <property type="entry name" value="UmuC"/>
</dbReference>
<evidence type="ECO:0000313" key="4">
    <source>
        <dbReference type="EMBL" id="GAW80170.1"/>
    </source>
</evidence>
<dbReference type="PROSITE" id="PS50172">
    <property type="entry name" value="BRCT"/>
    <property type="match status" value="1"/>
</dbReference>
<reference evidence="5" key="1">
    <citation type="submission" date="2017-04" db="EMBL/GenBank/DDBJ databases">
        <title>Plasmodium gonderi genome.</title>
        <authorList>
            <person name="Arisue N."/>
            <person name="Honma H."/>
            <person name="Kawai S."/>
            <person name="Tougan T."/>
            <person name="Tanabe K."/>
            <person name="Horii T."/>
        </authorList>
    </citation>
    <scope>NUCLEOTIDE SEQUENCE [LARGE SCALE GENOMIC DNA]</scope>
    <source>
        <strain evidence="5">ATCC 30045</strain>
    </source>
</reference>
<dbReference type="PANTHER" id="PTHR45990:SF1">
    <property type="entry name" value="DNA REPAIR PROTEIN REV1"/>
    <property type="match status" value="1"/>
</dbReference>
<feature type="domain" description="UmuC" evidence="3">
    <location>
        <begin position="687"/>
        <end position="851"/>
    </location>
</feature>
<protein>
    <submittedName>
        <fullName evidence="4">DNA repair protein REV1</fullName>
    </submittedName>
</protein>